<evidence type="ECO:0008006" key="3">
    <source>
        <dbReference type="Google" id="ProtNLM"/>
    </source>
</evidence>
<gene>
    <name evidence="1" type="ORF">TW77_16420</name>
</gene>
<organism evidence="1 2">
    <name type="scientific">Pseudoalteromonas rubra</name>
    <dbReference type="NCBI Taxonomy" id="43658"/>
    <lineage>
        <taxon>Bacteria</taxon>
        <taxon>Pseudomonadati</taxon>
        <taxon>Pseudomonadota</taxon>
        <taxon>Gammaproteobacteria</taxon>
        <taxon>Alteromonadales</taxon>
        <taxon>Pseudoalteromonadaceae</taxon>
        <taxon>Pseudoalteromonas</taxon>
    </lineage>
</organism>
<proteinExistence type="predicted"/>
<dbReference type="Proteomes" id="UP000033452">
    <property type="component" value="Unassembled WGS sequence"/>
</dbReference>
<sequence>MDEKRREYFKNYVDQRKRISISLCSSDYQKVEYLAEKMQMKPTSFVGHLVQQKLGKNPVLAPEIHKELREITYLIRNISSNVNQIAHRSNTLKVMVDENALLMELKRLEDVIKGYVAQKADS</sequence>
<dbReference type="EMBL" id="JXYA01000041">
    <property type="protein sequence ID" value="KJZ07070.1"/>
    <property type="molecule type" value="Genomic_DNA"/>
</dbReference>
<evidence type="ECO:0000313" key="1">
    <source>
        <dbReference type="EMBL" id="KJZ07070.1"/>
    </source>
</evidence>
<accession>A0A0F4QIG7</accession>
<protein>
    <recommendedName>
        <fullName evidence="3">Bacterial mobilisation domain-containing protein</fullName>
    </recommendedName>
</protein>
<name>A0A0F4QIG7_9GAMM</name>
<reference evidence="1 2" key="1">
    <citation type="journal article" date="2015" name="BMC Genomics">
        <title>Genome mining reveals unlocked bioactive potential of marine Gram-negative bacteria.</title>
        <authorList>
            <person name="Machado H."/>
            <person name="Sonnenschein E.C."/>
            <person name="Melchiorsen J."/>
            <person name="Gram L."/>
        </authorList>
    </citation>
    <scope>NUCLEOTIDE SEQUENCE [LARGE SCALE GENOMIC DNA]</scope>
    <source>
        <strain evidence="1 2">S2471</strain>
    </source>
</reference>
<keyword evidence="2" id="KW-1185">Reference proteome</keyword>
<dbReference type="PATRIC" id="fig|43658.5.peg.3465"/>
<comment type="caution">
    <text evidence="1">The sequence shown here is derived from an EMBL/GenBank/DDBJ whole genome shotgun (WGS) entry which is preliminary data.</text>
</comment>
<evidence type="ECO:0000313" key="2">
    <source>
        <dbReference type="Proteomes" id="UP000033452"/>
    </source>
</evidence>
<dbReference type="AlphaFoldDB" id="A0A0F4QIG7"/>